<name>A0A318K1E5_9NOCA</name>
<reference evidence="1 2" key="1">
    <citation type="submission" date="2018-05" db="EMBL/GenBank/DDBJ databases">
        <title>Genomic Encyclopedia of Type Strains, Phase IV (KMG-IV): sequencing the most valuable type-strain genomes for metagenomic binning, comparative biology and taxonomic classification.</title>
        <authorList>
            <person name="Goeker M."/>
        </authorList>
    </citation>
    <scope>NUCLEOTIDE SEQUENCE [LARGE SCALE GENOMIC DNA]</scope>
    <source>
        <strain evidence="1 2">DSM 44704</strain>
    </source>
</reference>
<sequence length="38" mass="3850">MAMHVSRTGISAAVALAGWGIMLAPTGAPQPVSRLGSW</sequence>
<dbReference type="AlphaFoldDB" id="A0A318K1E5"/>
<dbReference type="Proteomes" id="UP000247569">
    <property type="component" value="Unassembled WGS sequence"/>
</dbReference>
<proteinExistence type="predicted"/>
<protein>
    <submittedName>
        <fullName evidence="1">Uncharacterized protein</fullName>
    </submittedName>
</protein>
<gene>
    <name evidence="1" type="ORF">DFR70_108349</name>
</gene>
<evidence type="ECO:0000313" key="2">
    <source>
        <dbReference type="Proteomes" id="UP000247569"/>
    </source>
</evidence>
<organism evidence="1 2">
    <name type="scientific">Nocardia tenerifensis</name>
    <dbReference type="NCBI Taxonomy" id="228006"/>
    <lineage>
        <taxon>Bacteria</taxon>
        <taxon>Bacillati</taxon>
        <taxon>Actinomycetota</taxon>
        <taxon>Actinomycetes</taxon>
        <taxon>Mycobacteriales</taxon>
        <taxon>Nocardiaceae</taxon>
        <taxon>Nocardia</taxon>
    </lineage>
</organism>
<comment type="caution">
    <text evidence="1">The sequence shown here is derived from an EMBL/GenBank/DDBJ whole genome shotgun (WGS) entry which is preliminary data.</text>
</comment>
<keyword evidence="2" id="KW-1185">Reference proteome</keyword>
<dbReference type="EMBL" id="QJKF01000008">
    <property type="protein sequence ID" value="PXX61791.1"/>
    <property type="molecule type" value="Genomic_DNA"/>
</dbReference>
<evidence type="ECO:0000313" key="1">
    <source>
        <dbReference type="EMBL" id="PXX61791.1"/>
    </source>
</evidence>
<accession>A0A318K1E5</accession>